<dbReference type="PANTHER" id="PTHR23508:SF10">
    <property type="entry name" value="CARBOXYLIC ACID TRANSPORTER PROTEIN HOMOLOG"/>
    <property type="match status" value="1"/>
</dbReference>
<feature type="transmembrane region" description="Helical" evidence="5">
    <location>
        <begin position="291"/>
        <end position="311"/>
    </location>
</feature>
<evidence type="ECO:0000256" key="3">
    <source>
        <dbReference type="ARBA" id="ARBA00022989"/>
    </source>
</evidence>
<dbReference type="AlphaFoldDB" id="A0A443ZVM2"/>
<dbReference type="RefSeq" id="WP_128322209.1">
    <property type="nucleotide sequence ID" value="NZ_QJRG01000034.1"/>
</dbReference>
<dbReference type="CDD" id="cd17365">
    <property type="entry name" value="MFS_PcaK_like"/>
    <property type="match status" value="1"/>
</dbReference>
<evidence type="ECO:0000256" key="1">
    <source>
        <dbReference type="ARBA" id="ARBA00004141"/>
    </source>
</evidence>
<feature type="transmembrane region" description="Helical" evidence="5">
    <location>
        <begin position="144"/>
        <end position="168"/>
    </location>
</feature>
<dbReference type="GO" id="GO:0046943">
    <property type="term" value="F:carboxylic acid transmembrane transporter activity"/>
    <property type="evidence" value="ECO:0007669"/>
    <property type="project" value="TreeGrafter"/>
</dbReference>
<feature type="transmembrane region" description="Helical" evidence="5">
    <location>
        <begin position="87"/>
        <end position="106"/>
    </location>
</feature>
<evidence type="ECO:0000256" key="4">
    <source>
        <dbReference type="ARBA" id="ARBA00023136"/>
    </source>
</evidence>
<organism evidence="7 8">
    <name type="scientific">Pseudomonas alkylphenolica</name>
    <dbReference type="NCBI Taxonomy" id="237609"/>
    <lineage>
        <taxon>Bacteria</taxon>
        <taxon>Pseudomonadati</taxon>
        <taxon>Pseudomonadota</taxon>
        <taxon>Gammaproteobacteria</taxon>
        <taxon>Pseudomonadales</taxon>
        <taxon>Pseudomonadaceae</taxon>
        <taxon>Pseudomonas</taxon>
    </lineage>
</organism>
<dbReference type="GO" id="GO:0005886">
    <property type="term" value="C:plasma membrane"/>
    <property type="evidence" value="ECO:0007669"/>
    <property type="project" value="TreeGrafter"/>
</dbReference>
<dbReference type="InterPro" id="IPR020846">
    <property type="entry name" value="MFS_dom"/>
</dbReference>
<comment type="caution">
    <text evidence="7">The sequence shown here is derived from an EMBL/GenBank/DDBJ whole genome shotgun (WGS) entry which is preliminary data.</text>
</comment>
<feature type="transmembrane region" description="Helical" evidence="5">
    <location>
        <begin position="57"/>
        <end position="75"/>
    </location>
</feature>
<accession>A0A443ZVM2</accession>
<evidence type="ECO:0000313" key="7">
    <source>
        <dbReference type="EMBL" id="RWU24997.1"/>
    </source>
</evidence>
<dbReference type="PANTHER" id="PTHR23508">
    <property type="entry name" value="CARBOXYLIC ACID TRANSPORTER PROTEIN HOMOLOG"/>
    <property type="match status" value="1"/>
</dbReference>
<evidence type="ECO:0000259" key="6">
    <source>
        <dbReference type="PROSITE" id="PS50850"/>
    </source>
</evidence>
<evidence type="ECO:0000256" key="2">
    <source>
        <dbReference type="ARBA" id="ARBA00022692"/>
    </source>
</evidence>
<dbReference type="SUPFAM" id="SSF103473">
    <property type="entry name" value="MFS general substrate transporter"/>
    <property type="match status" value="1"/>
</dbReference>
<dbReference type="PROSITE" id="PS50850">
    <property type="entry name" value="MFS"/>
    <property type="match status" value="1"/>
</dbReference>
<feature type="domain" description="Major facilitator superfamily (MFS) profile" evidence="6">
    <location>
        <begin position="21"/>
        <end position="434"/>
    </location>
</feature>
<feature type="transmembrane region" description="Helical" evidence="5">
    <location>
        <begin position="408"/>
        <end position="427"/>
    </location>
</feature>
<dbReference type="Gene3D" id="1.20.1250.20">
    <property type="entry name" value="MFS general substrate transporter like domains"/>
    <property type="match status" value="1"/>
</dbReference>
<keyword evidence="3 5" id="KW-1133">Transmembrane helix</keyword>
<dbReference type="Pfam" id="PF07690">
    <property type="entry name" value="MFS_1"/>
    <property type="match status" value="1"/>
</dbReference>
<proteinExistence type="predicted"/>
<dbReference type="EMBL" id="QJRG01000034">
    <property type="protein sequence ID" value="RWU24997.1"/>
    <property type="molecule type" value="Genomic_DNA"/>
</dbReference>
<evidence type="ECO:0000256" key="5">
    <source>
        <dbReference type="SAM" id="Phobius"/>
    </source>
</evidence>
<dbReference type="Proteomes" id="UP000288983">
    <property type="component" value="Unassembled WGS sequence"/>
</dbReference>
<dbReference type="InterPro" id="IPR005829">
    <property type="entry name" value="Sugar_transporter_CS"/>
</dbReference>
<dbReference type="OrthoDB" id="7066727at2"/>
<feature type="transmembrane region" description="Helical" evidence="5">
    <location>
        <begin position="379"/>
        <end position="402"/>
    </location>
</feature>
<feature type="transmembrane region" description="Helical" evidence="5">
    <location>
        <begin position="20"/>
        <end position="45"/>
    </location>
</feature>
<feature type="transmembrane region" description="Helical" evidence="5">
    <location>
        <begin position="251"/>
        <end position="271"/>
    </location>
</feature>
<sequence>MSIDLRASIDLRPMSGFQWIAVSICAFLNLIDGFDVLVMAFTAPAVSNFWQLSGAQLGYLLGAGLLGMSVGSLFIAPWADKLGRRPLILLCLTISGVGMVLSAMSATPIQLGITRVITGIGIGGILACSNVIASEYASSRWRSLALSLQSTGYAIGALFGGLFAIFLIEHYGWRSVFLVGGTATLTMIPVVYFLLPESMDFLIAKQPTNALIKINKLAAKLNLPVLKQLPEKSDALQKNRSSIARLVSGEYLLKTVWLWLAFFLVLFGFYFVMSWTPKLLASAGQTAQQGITGGMLLSAGGIVGSALLGLLSSKFKTTHVQAAFLIITAITMVFFVKTSGLPGYGIAVGLLLGVTVNGCVAGLYAIAPTVYDPSVRTTGVGFAIGVGRAGGILSPVVAGFMIDEGWQPASLFTAYAIAFTLAALVMLKMSYAKRSAPDTMEATADH</sequence>
<feature type="transmembrane region" description="Helical" evidence="5">
    <location>
        <begin position="318"/>
        <end position="336"/>
    </location>
</feature>
<evidence type="ECO:0000313" key="8">
    <source>
        <dbReference type="Proteomes" id="UP000288983"/>
    </source>
</evidence>
<feature type="transmembrane region" description="Helical" evidence="5">
    <location>
        <begin position="174"/>
        <end position="195"/>
    </location>
</feature>
<comment type="subcellular location">
    <subcellularLocation>
        <location evidence="1">Membrane</location>
        <topology evidence="1">Multi-pass membrane protein</topology>
    </subcellularLocation>
</comment>
<keyword evidence="2 5" id="KW-0812">Transmembrane</keyword>
<keyword evidence="4 5" id="KW-0472">Membrane</keyword>
<dbReference type="PROSITE" id="PS00217">
    <property type="entry name" value="SUGAR_TRANSPORT_2"/>
    <property type="match status" value="1"/>
</dbReference>
<dbReference type="InterPro" id="IPR011701">
    <property type="entry name" value="MFS"/>
</dbReference>
<name>A0A443ZVM2_9PSED</name>
<dbReference type="InterPro" id="IPR036259">
    <property type="entry name" value="MFS_trans_sf"/>
</dbReference>
<feature type="transmembrane region" description="Helical" evidence="5">
    <location>
        <begin position="342"/>
        <end position="367"/>
    </location>
</feature>
<gene>
    <name evidence="7" type="ORF">DM813_04460</name>
</gene>
<protein>
    <submittedName>
        <fullName evidence="7">MFS transporter</fullName>
    </submittedName>
</protein>
<reference evidence="7 8" key="1">
    <citation type="submission" date="2018-06" db="EMBL/GenBank/DDBJ databases">
        <title>Bacteria isolated from soil of Wuhan.</title>
        <authorList>
            <person name="Wei X."/>
            <person name="Chunhua H."/>
        </authorList>
    </citation>
    <scope>NUCLEOTIDE SEQUENCE [LARGE SCALE GENOMIC DNA]</scope>
    <source>
        <strain evidence="8">xwS2</strain>
    </source>
</reference>
<feature type="transmembrane region" description="Helical" evidence="5">
    <location>
        <begin position="112"/>
        <end position="132"/>
    </location>
</feature>